<protein>
    <submittedName>
        <fullName evidence="4">Sulfurtransferase</fullName>
    </submittedName>
</protein>
<keyword evidence="2" id="KW-0677">Repeat</keyword>
<evidence type="ECO:0000313" key="4">
    <source>
        <dbReference type="EMBL" id="KAA5805211.1"/>
    </source>
</evidence>
<dbReference type="CDD" id="cd01449">
    <property type="entry name" value="TST_Repeat_2"/>
    <property type="match status" value="1"/>
</dbReference>
<dbReference type="InterPro" id="IPR045078">
    <property type="entry name" value="TST/MPST-like"/>
</dbReference>
<name>A0A5M6ZSC4_9PROT</name>
<feature type="domain" description="Rhodanese" evidence="3">
    <location>
        <begin position="162"/>
        <end position="274"/>
    </location>
</feature>
<dbReference type="PROSITE" id="PS50206">
    <property type="entry name" value="RHODANESE_3"/>
    <property type="match status" value="2"/>
</dbReference>
<evidence type="ECO:0000256" key="1">
    <source>
        <dbReference type="ARBA" id="ARBA00022679"/>
    </source>
</evidence>
<dbReference type="EMBL" id="VWOJ01000001">
    <property type="protein sequence ID" value="KAA5805211.1"/>
    <property type="molecule type" value="Genomic_DNA"/>
</dbReference>
<dbReference type="AlphaFoldDB" id="A0A5M6ZSC4"/>
<reference evidence="4 5" key="1">
    <citation type="submission" date="2019-09" db="EMBL/GenBank/DDBJ databases">
        <authorList>
            <person name="Kevbrin V."/>
            <person name="Grouzdev D.S."/>
        </authorList>
    </citation>
    <scope>NUCLEOTIDE SEQUENCE [LARGE SCALE GENOMIC DNA]</scope>
    <source>
        <strain evidence="4 5">G-192</strain>
    </source>
</reference>
<dbReference type="PANTHER" id="PTHR11364">
    <property type="entry name" value="THIOSULFATE SULFERTANSFERASE"/>
    <property type="match status" value="1"/>
</dbReference>
<feature type="domain" description="Rhodanese" evidence="3">
    <location>
        <begin position="14"/>
        <end position="130"/>
    </location>
</feature>
<evidence type="ECO:0000313" key="5">
    <source>
        <dbReference type="Proteomes" id="UP000325122"/>
    </source>
</evidence>
<dbReference type="CDD" id="cd01448">
    <property type="entry name" value="TST_Repeat_1"/>
    <property type="match status" value="1"/>
</dbReference>
<dbReference type="GO" id="GO:0004792">
    <property type="term" value="F:thiosulfate-cyanide sulfurtransferase activity"/>
    <property type="evidence" value="ECO:0007669"/>
    <property type="project" value="TreeGrafter"/>
</dbReference>
<dbReference type="SUPFAM" id="SSF52821">
    <property type="entry name" value="Rhodanese/Cell cycle control phosphatase"/>
    <property type="match status" value="2"/>
</dbReference>
<dbReference type="RefSeq" id="WP_150022242.1">
    <property type="nucleotide sequence ID" value="NZ_VWOJ01000001.1"/>
</dbReference>
<sequence length="276" mass="29755">MIEPVSISAVQALAETDPVFVDATWFMPGAGRTGAEAYAARRLPGAIFFDIDQVCDPTSPLPHMAPGSAVFARWLAANGLNGDGRFIVYDQNGYAASARVWWTLRRFGCDVRILDGGLEAWRKSGGSLETGHVPPRAKALERMPRLIRDDAVSWADVLHHVNARDALIVDARSPGRFAGTEPEPRAGLASGRIPGSVNLPFQSVIGADGKLLKEDALKRVLPDVSRERRIITSCGSGVTAATLYAAFITGGFRDVRLYDGSWADWGARADLPVERG</sequence>
<comment type="caution">
    <text evidence="4">The sequence shown here is derived from an EMBL/GenBank/DDBJ whole genome shotgun (WGS) entry which is preliminary data.</text>
</comment>
<accession>A0A5M6ZSC4</accession>
<organism evidence="4 5">
    <name type="scientific">Alkalicaulis satelles</name>
    <dbReference type="NCBI Taxonomy" id="2609175"/>
    <lineage>
        <taxon>Bacteria</taxon>
        <taxon>Pseudomonadati</taxon>
        <taxon>Pseudomonadota</taxon>
        <taxon>Alphaproteobacteria</taxon>
        <taxon>Maricaulales</taxon>
        <taxon>Maricaulaceae</taxon>
        <taxon>Alkalicaulis</taxon>
    </lineage>
</organism>
<keyword evidence="5" id="KW-1185">Reference proteome</keyword>
<dbReference type="InterPro" id="IPR036873">
    <property type="entry name" value="Rhodanese-like_dom_sf"/>
</dbReference>
<dbReference type="Pfam" id="PF00581">
    <property type="entry name" value="Rhodanese"/>
    <property type="match status" value="2"/>
</dbReference>
<dbReference type="PANTHER" id="PTHR11364:SF27">
    <property type="entry name" value="SULFURTRANSFERASE"/>
    <property type="match status" value="1"/>
</dbReference>
<dbReference type="InterPro" id="IPR001763">
    <property type="entry name" value="Rhodanese-like_dom"/>
</dbReference>
<dbReference type="SMART" id="SM00450">
    <property type="entry name" value="RHOD"/>
    <property type="match status" value="2"/>
</dbReference>
<proteinExistence type="predicted"/>
<evidence type="ECO:0000259" key="3">
    <source>
        <dbReference type="PROSITE" id="PS50206"/>
    </source>
</evidence>
<dbReference type="Proteomes" id="UP000325122">
    <property type="component" value="Unassembled WGS sequence"/>
</dbReference>
<evidence type="ECO:0000256" key="2">
    <source>
        <dbReference type="ARBA" id="ARBA00022737"/>
    </source>
</evidence>
<gene>
    <name evidence="4" type="ORF">F1654_04300</name>
</gene>
<dbReference type="Gene3D" id="3.40.250.10">
    <property type="entry name" value="Rhodanese-like domain"/>
    <property type="match status" value="2"/>
</dbReference>
<keyword evidence="1 4" id="KW-0808">Transferase</keyword>